<keyword evidence="6 11" id="KW-0472">Membrane</keyword>
<evidence type="ECO:0000256" key="7">
    <source>
        <dbReference type="ARBA" id="ARBA00023170"/>
    </source>
</evidence>
<dbReference type="Ensembl" id="ENSCCRT00000196519.1">
    <property type="protein sequence ID" value="ENSCCRP00000111690.1"/>
    <property type="gene ID" value="ENSCCRG00000067584.1"/>
</dbReference>
<name>A0A9J7Y1Y1_CYPCA</name>
<reference evidence="13" key="2">
    <citation type="submission" date="2025-09" db="UniProtKB">
        <authorList>
            <consortium name="Ensembl"/>
        </authorList>
    </citation>
    <scope>IDENTIFICATION</scope>
</reference>
<evidence type="ECO:0000256" key="6">
    <source>
        <dbReference type="ARBA" id="ARBA00023136"/>
    </source>
</evidence>
<dbReference type="PANTHER" id="PTHR24246:SF27">
    <property type="entry name" value="ADENOSINE RECEPTOR, ISOFORM A"/>
    <property type="match status" value="1"/>
</dbReference>
<accession>A0A9J7Y1Y1</accession>
<dbReference type="PANTHER" id="PTHR24246">
    <property type="entry name" value="OLFACTORY RECEPTOR AND ADENOSINE RECEPTOR"/>
    <property type="match status" value="1"/>
</dbReference>
<evidence type="ECO:0000259" key="12">
    <source>
        <dbReference type="PROSITE" id="PS50262"/>
    </source>
</evidence>
<feature type="transmembrane region" description="Helical" evidence="11">
    <location>
        <begin position="235"/>
        <end position="260"/>
    </location>
</feature>
<evidence type="ECO:0000256" key="10">
    <source>
        <dbReference type="RuleBase" id="RU000688"/>
    </source>
</evidence>
<feature type="domain" description="G-protein coupled receptors family 1 profile" evidence="12">
    <location>
        <begin position="97"/>
        <end position="258"/>
    </location>
</feature>
<evidence type="ECO:0000256" key="8">
    <source>
        <dbReference type="ARBA" id="ARBA00023180"/>
    </source>
</evidence>
<comment type="subcellular location">
    <subcellularLocation>
        <location evidence="1">Cell membrane</location>
        <topology evidence="1">Multi-pass membrane protein</topology>
    </subcellularLocation>
</comment>
<evidence type="ECO:0000256" key="1">
    <source>
        <dbReference type="ARBA" id="ARBA00004651"/>
    </source>
</evidence>
<comment type="similarity">
    <text evidence="10">Belongs to the G-protein coupled receptor 1 family.</text>
</comment>
<keyword evidence="2" id="KW-1003">Cell membrane</keyword>
<keyword evidence="7 10" id="KW-0675">Receptor</keyword>
<organism evidence="13 14">
    <name type="scientific">Cyprinus carpio carpio</name>
    <dbReference type="NCBI Taxonomy" id="630221"/>
    <lineage>
        <taxon>Eukaryota</taxon>
        <taxon>Metazoa</taxon>
        <taxon>Chordata</taxon>
        <taxon>Craniata</taxon>
        <taxon>Vertebrata</taxon>
        <taxon>Euteleostomi</taxon>
        <taxon>Actinopterygii</taxon>
        <taxon>Neopterygii</taxon>
        <taxon>Teleostei</taxon>
        <taxon>Ostariophysi</taxon>
        <taxon>Cypriniformes</taxon>
        <taxon>Cyprinidae</taxon>
        <taxon>Cyprininae</taxon>
        <taxon>Cyprinus</taxon>
    </lineage>
</organism>
<keyword evidence="4 11" id="KW-1133">Transmembrane helix</keyword>
<evidence type="ECO:0000313" key="13">
    <source>
        <dbReference type="Ensembl" id="ENSCCRP00000111690.1"/>
    </source>
</evidence>
<keyword evidence="3 10" id="KW-0812">Transmembrane</keyword>
<dbReference type="InterPro" id="IPR017452">
    <property type="entry name" value="GPCR_Rhodpsn_7TM"/>
</dbReference>
<sequence>MAQHNISINDSTGSDYDWSTFFWKQSYAKSAFVWFLSVVEIPVMILTLIALCFLVKSRPAASVFVSQLILSDLLQVICILIGTANSWTIDLINAYLYSLIVGLYFMACVAFERYLLVSHPIWYKSHHSLKLSCFISVIIWFVPLIFAGIKSPYIHFKRLPVGIACLIPYIIIILCFVGTCRGLSHSVSLTALKRKLILGSLFLVLLTYTFLILPAVILNFIIIYIYHYHPNNHLLLVKCYFCTELFVFVHPLADCILYLLMRPDVGDLMKSVHCCCGHQSSKHNQDEHSVVNPQNSCTTVVCCISAQKPASHSLNTCSSV</sequence>
<keyword evidence="5 10" id="KW-0297">G-protein coupled receptor</keyword>
<feature type="transmembrane region" description="Helical" evidence="11">
    <location>
        <begin position="128"/>
        <end position="149"/>
    </location>
</feature>
<keyword evidence="9 10" id="KW-0807">Transducer</keyword>
<dbReference type="Proteomes" id="UP001108240">
    <property type="component" value="Unplaced"/>
</dbReference>
<proteinExistence type="inferred from homology"/>
<protein>
    <recommendedName>
        <fullName evidence="12">G-protein coupled receptors family 1 profile domain-containing protein</fullName>
    </recommendedName>
</protein>
<dbReference type="PROSITE" id="PS50262">
    <property type="entry name" value="G_PROTEIN_RECEP_F1_2"/>
    <property type="match status" value="1"/>
</dbReference>
<dbReference type="GO" id="GO:0005886">
    <property type="term" value="C:plasma membrane"/>
    <property type="evidence" value="ECO:0007669"/>
    <property type="project" value="UniProtKB-SubCell"/>
</dbReference>
<evidence type="ECO:0000256" key="4">
    <source>
        <dbReference type="ARBA" id="ARBA00022989"/>
    </source>
</evidence>
<evidence type="ECO:0000256" key="3">
    <source>
        <dbReference type="ARBA" id="ARBA00022692"/>
    </source>
</evidence>
<evidence type="ECO:0000256" key="11">
    <source>
        <dbReference type="SAM" id="Phobius"/>
    </source>
</evidence>
<dbReference type="OMA" id="DINIVYI"/>
<evidence type="ECO:0000256" key="9">
    <source>
        <dbReference type="ARBA" id="ARBA00023224"/>
    </source>
</evidence>
<evidence type="ECO:0000313" key="14">
    <source>
        <dbReference type="Proteomes" id="UP001108240"/>
    </source>
</evidence>
<dbReference type="InterPro" id="IPR000276">
    <property type="entry name" value="GPCR_Rhodpsn"/>
</dbReference>
<keyword evidence="8" id="KW-0325">Glycoprotein</keyword>
<feature type="transmembrane region" description="Helical" evidence="11">
    <location>
        <begin position="31"/>
        <end position="54"/>
    </location>
</feature>
<dbReference type="SUPFAM" id="SSF81321">
    <property type="entry name" value="Family A G protein-coupled receptor-like"/>
    <property type="match status" value="1"/>
</dbReference>
<evidence type="ECO:0000256" key="5">
    <source>
        <dbReference type="ARBA" id="ARBA00023040"/>
    </source>
</evidence>
<keyword evidence="14" id="KW-1185">Reference proteome</keyword>
<feature type="transmembrane region" description="Helical" evidence="11">
    <location>
        <begin position="61"/>
        <end position="82"/>
    </location>
</feature>
<dbReference type="GO" id="GO:0004930">
    <property type="term" value="F:G protein-coupled receptor activity"/>
    <property type="evidence" value="ECO:0007669"/>
    <property type="project" value="UniProtKB-KW"/>
</dbReference>
<dbReference type="GeneTree" id="ENSGT00940000164014"/>
<reference evidence="13" key="1">
    <citation type="submission" date="2025-08" db="UniProtKB">
        <authorList>
            <consortium name="Ensembl"/>
        </authorList>
    </citation>
    <scope>IDENTIFICATION</scope>
</reference>
<feature type="transmembrane region" description="Helical" evidence="11">
    <location>
        <begin position="196"/>
        <end position="229"/>
    </location>
</feature>
<feature type="transmembrane region" description="Helical" evidence="11">
    <location>
        <begin position="94"/>
        <end position="116"/>
    </location>
</feature>
<evidence type="ECO:0000256" key="2">
    <source>
        <dbReference type="ARBA" id="ARBA00022475"/>
    </source>
</evidence>
<dbReference type="AlphaFoldDB" id="A0A9J7Y1Y1"/>
<dbReference type="Gene3D" id="1.20.1070.10">
    <property type="entry name" value="Rhodopsin 7-helix transmembrane proteins"/>
    <property type="match status" value="2"/>
</dbReference>
<dbReference type="Pfam" id="PF00001">
    <property type="entry name" value="7tm_1"/>
    <property type="match status" value="1"/>
</dbReference>
<feature type="transmembrane region" description="Helical" evidence="11">
    <location>
        <begin position="161"/>
        <end position="184"/>
    </location>
</feature>
<dbReference type="PRINTS" id="PR00237">
    <property type="entry name" value="GPCRRHODOPSN"/>
</dbReference>
<dbReference type="PROSITE" id="PS00237">
    <property type="entry name" value="G_PROTEIN_RECEP_F1_1"/>
    <property type="match status" value="1"/>
</dbReference>